<keyword evidence="3" id="KW-0408">Iron</keyword>
<dbReference type="Gene3D" id="3.20.20.70">
    <property type="entry name" value="Aldolase class I"/>
    <property type="match status" value="1"/>
</dbReference>
<dbReference type="PROSITE" id="PS51918">
    <property type="entry name" value="RADICAL_SAM"/>
    <property type="match status" value="1"/>
</dbReference>
<dbReference type="AlphaFoldDB" id="A0A1F5VN41"/>
<dbReference type="InterPro" id="IPR050377">
    <property type="entry name" value="Radical_SAM_PqqE_MftC-like"/>
</dbReference>
<evidence type="ECO:0000256" key="3">
    <source>
        <dbReference type="ARBA" id="ARBA00023004"/>
    </source>
</evidence>
<comment type="caution">
    <text evidence="6">The sequence shown here is derived from an EMBL/GenBank/DDBJ whole genome shotgun (WGS) entry which is preliminary data.</text>
</comment>
<dbReference type="SMART" id="SM00729">
    <property type="entry name" value="Elp3"/>
    <property type="match status" value="1"/>
</dbReference>
<dbReference type="GO" id="GO:0003824">
    <property type="term" value="F:catalytic activity"/>
    <property type="evidence" value="ECO:0007669"/>
    <property type="project" value="InterPro"/>
</dbReference>
<dbReference type="SUPFAM" id="SSF102114">
    <property type="entry name" value="Radical SAM enzymes"/>
    <property type="match status" value="1"/>
</dbReference>
<keyword evidence="4" id="KW-0411">Iron-sulfur</keyword>
<protein>
    <recommendedName>
        <fullName evidence="5">Radical SAM core domain-containing protein</fullName>
    </recommendedName>
</protein>
<evidence type="ECO:0000313" key="6">
    <source>
        <dbReference type="EMBL" id="OGF64820.1"/>
    </source>
</evidence>
<dbReference type="CDD" id="cd01335">
    <property type="entry name" value="Radical_SAM"/>
    <property type="match status" value="1"/>
</dbReference>
<dbReference type="InterPro" id="IPR023885">
    <property type="entry name" value="4Fe4S-binding_SPASM_dom"/>
</dbReference>
<organism evidence="6 7">
    <name type="scientific">Candidatus Fischerbacteria bacterium RBG_13_37_8</name>
    <dbReference type="NCBI Taxonomy" id="1817863"/>
    <lineage>
        <taxon>Bacteria</taxon>
        <taxon>Candidatus Fischeribacteriota</taxon>
    </lineage>
</organism>
<name>A0A1F5VN41_9BACT</name>
<dbReference type="Proteomes" id="UP000178943">
    <property type="component" value="Unassembled WGS sequence"/>
</dbReference>
<dbReference type="NCBIfam" id="TIGR04085">
    <property type="entry name" value="rSAM_more_4Fe4S"/>
    <property type="match status" value="1"/>
</dbReference>
<keyword evidence="1" id="KW-0949">S-adenosyl-L-methionine</keyword>
<keyword evidence="2" id="KW-0479">Metal-binding</keyword>
<dbReference type="InterPro" id="IPR013785">
    <property type="entry name" value="Aldolase_TIM"/>
</dbReference>
<dbReference type="PANTHER" id="PTHR11228:SF7">
    <property type="entry name" value="PQQA PEPTIDE CYCLASE"/>
    <property type="match status" value="1"/>
</dbReference>
<evidence type="ECO:0000256" key="4">
    <source>
        <dbReference type="ARBA" id="ARBA00023014"/>
    </source>
</evidence>
<feature type="domain" description="Radical SAM core" evidence="5">
    <location>
        <begin position="107"/>
        <end position="322"/>
    </location>
</feature>
<dbReference type="SFLD" id="SFLDG01067">
    <property type="entry name" value="SPASM/twitch_domain_containing"/>
    <property type="match status" value="1"/>
</dbReference>
<evidence type="ECO:0000313" key="7">
    <source>
        <dbReference type="Proteomes" id="UP000178943"/>
    </source>
</evidence>
<dbReference type="STRING" id="1817863.A2Y62_19455"/>
<dbReference type="Pfam" id="PF04055">
    <property type="entry name" value="Radical_SAM"/>
    <property type="match status" value="1"/>
</dbReference>
<sequence length="440" mass="49784">MDLSNLKWIDAFIASIKEYVYLRKEEKLLILLPNQAYQLNDTAVELLSYLFQGNSIISLSESITLSEEKINDIYAFMCDLRAMVMGCFRESEQRKAVEYIPYKRYFYTYPILSELALTHACNASCTFCYVNCSMASSSEITTGEAKKLLHKIKYEAKVPSVSFTGGEPTLRNDLFELIRFARDTGLRVNLITNGLLIDEKYAFALKEAGLNSAQVSLESADEIIHESLTQRKGSFQKTVQALHALKNAGIHTHTNSTINQLNKQSLLQMIDLAAELQLKRLSMNLLMPCGSADERQELWLSYTEIGDIVLKLRNHAREKGVEFMWYSPTPYCVFNPLQYGLGNKSCAAAHGLLSIDPCGNIMPCSSLNNPIGNMLEKPFDEIWFSEKARYYRELQFAPKICQSCSMLEICGSACPIYFEKMGYSELCNTLPDSSCYVSEK</sequence>
<dbReference type="InterPro" id="IPR058240">
    <property type="entry name" value="rSAM_sf"/>
</dbReference>
<evidence type="ECO:0000259" key="5">
    <source>
        <dbReference type="PROSITE" id="PS51918"/>
    </source>
</evidence>
<reference evidence="6 7" key="1">
    <citation type="journal article" date="2016" name="Nat. Commun.">
        <title>Thousands of microbial genomes shed light on interconnected biogeochemical processes in an aquifer system.</title>
        <authorList>
            <person name="Anantharaman K."/>
            <person name="Brown C.T."/>
            <person name="Hug L.A."/>
            <person name="Sharon I."/>
            <person name="Castelle C.J."/>
            <person name="Probst A.J."/>
            <person name="Thomas B.C."/>
            <person name="Singh A."/>
            <person name="Wilkins M.J."/>
            <person name="Karaoz U."/>
            <person name="Brodie E.L."/>
            <person name="Williams K.H."/>
            <person name="Hubbard S.S."/>
            <person name="Banfield J.F."/>
        </authorList>
    </citation>
    <scope>NUCLEOTIDE SEQUENCE [LARGE SCALE GENOMIC DNA]</scope>
</reference>
<dbReference type="Pfam" id="PF13186">
    <property type="entry name" value="SPASM"/>
    <property type="match status" value="1"/>
</dbReference>
<dbReference type="GO" id="GO:0051536">
    <property type="term" value="F:iron-sulfur cluster binding"/>
    <property type="evidence" value="ECO:0007669"/>
    <property type="project" value="UniProtKB-KW"/>
</dbReference>
<dbReference type="PANTHER" id="PTHR11228">
    <property type="entry name" value="RADICAL SAM DOMAIN PROTEIN"/>
    <property type="match status" value="1"/>
</dbReference>
<evidence type="ECO:0000256" key="1">
    <source>
        <dbReference type="ARBA" id="ARBA00022691"/>
    </source>
</evidence>
<accession>A0A1F5VN41</accession>
<dbReference type="SFLD" id="SFLDS00029">
    <property type="entry name" value="Radical_SAM"/>
    <property type="match status" value="1"/>
</dbReference>
<evidence type="ECO:0000256" key="2">
    <source>
        <dbReference type="ARBA" id="ARBA00022723"/>
    </source>
</evidence>
<dbReference type="GO" id="GO:0046872">
    <property type="term" value="F:metal ion binding"/>
    <property type="evidence" value="ECO:0007669"/>
    <property type="project" value="UniProtKB-KW"/>
</dbReference>
<dbReference type="GO" id="GO:0006783">
    <property type="term" value="P:heme biosynthetic process"/>
    <property type="evidence" value="ECO:0007669"/>
    <property type="project" value="TreeGrafter"/>
</dbReference>
<gene>
    <name evidence="6" type="ORF">A2Y62_19455</name>
</gene>
<dbReference type="EMBL" id="MFGW01000131">
    <property type="protein sequence ID" value="OGF64820.1"/>
    <property type="molecule type" value="Genomic_DNA"/>
</dbReference>
<dbReference type="SFLD" id="SFLDG01386">
    <property type="entry name" value="main_SPASM_domain-containing"/>
    <property type="match status" value="1"/>
</dbReference>
<proteinExistence type="predicted"/>
<dbReference type="InterPro" id="IPR006638">
    <property type="entry name" value="Elp3/MiaA/NifB-like_rSAM"/>
</dbReference>
<dbReference type="InterPro" id="IPR007197">
    <property type="entry name" value="rSAM"/>
</dbReference>